<evidence type="ECO:0000313" key="3">
    <source>
        <dbReference type="Proteomes" id="UP000267096"/>
    </source>
</evidence>
<feature type="region of interest" description="Disordered" evidence="1">
    <location>
        <begin position="135"/>
        <end position="463"/>
    </location>
</feature>
<accession>A0A0M3KA78</accession>
<reference evidence="4" key="1">
    <citation type="submission" date="2017-02" db="UniProtKB">
        <authorList>
            <consortium name="WormBaseParasite"/>
        </authorList>
    </citation>
    <scope>IDENTIFICATION</scope>
</reference>
<name>A0A0M3KA78_ANISI</name>
<protein>
    <submittedName>
        <fullName evidence="4">SAE2 domain-containing protein</fullName>
    </submittedName>
</protein>
<feature type="compositionally biased region" description="Basic and acidic residues" evidence="1">
    <location>
        <begin position="396"/>
        <end position="426"/>
    </location>
</feature>
<reference evidence="2 3" key="2">
    <citation type="submission" date="2018-11" db="EMBL/GenBank/DDBJ databases">
        <authorList>
            <consortium name="Pathogen Informatics"/>
        </authorList>
    </citation>
    <scope>NUCLEOTIDE SEQUENCE [LARGE SCALE GENOMIC DNA]</scope>
</reference>
<dbReference type="AlphaFoldDB" id="A0A0M3KA78"/>
<keyword evidence="3" id="KW-1185">Reference proteome</keyword>
<feature type="compositionally biased region" description="Polar residues" evidence="1">
    <location>
        <begin position="173"/>
        <end position="191"/>
    </location>
</feature>
<feature type="compositionally biased region" description="Polar residues" evidence="1">
    <location>
        <begin position="240"/>
        <end position="277"/>
    </location>
</feature>
<feature type="compositionally biased region" description="Low complexity" evidence="1">
    <location>
        <begin position="324"/>
        <end position="350"/>
    </location>
</feature>
<feature type="compositionally biased region" description="Low complexity" evidence="1">
    <location>
        <begin position="136"/>
        <end position="148"/>
    </location>
</feature>
<proteinExistence type="predicted"/>
<organism evidence="4">
    <name type="scientific">Anisakis simplex</name>
    <name type="common">Herring worm</name>
    <dbReference type="NCBI Taxonomy" id="6269"/>
    <lineage>
        <taxon>Eukaryota</taxon>
        <taxon>Metazoa</taxon>
        <taxon>Ecdysozoa</taxon>
        <taxon>Nematoda</taxon>
        <taxon>Chromadorea</taxon>
        <taxon>Rhabditida</taxon>
        <taxon>Spirurina</taxon>
        <taxon>Ascaridomorpha</taxon>
        <taxon>Ascaridoidea</taxon>
        <taxon>Anisakidae</taxon>
        <taxon>Anisakis</taxon>
        <taxon>Anisakis simplex complex</taxon>
    </lineage>
</organism>
<dbReference type="WBParaSite" id="ASIM_0001787401-mRNA-1">
    <property type="protein sequence ID" value="ASIM_0001787401-mRNA-1"/>
    <property type="gene ID" value="ASIM_0001787401"/>
</dbReference>
<dbReference type="Proteomes" id="UP000267096">
    <property type="component" value="Unassembled WGS sequence"/>
</dbReference>
<evidence type="ECO:0000313" key="4">
    <source>
        <dbReference type="WBParaSite" id="ASIM_0001787401-mRNA-1"/>
    </source>
</evidence>
<feature type="compositionally biased region" description="Basic and acidic residues" evidence="1">
    <location>
        <begin position="278"/>
        <end position="315"/>
    </location>
</feature>
<sequence length="690" mass="77742">MAQLRGVIDSKTRQLLVADRDLHLANERVISIQKKLEDKLFVATNTKCTTCNVFDKYRDVLTTQIADKTAALADANVILNDVRMKLDKQERASKILSRENDKMKFERDIWMADSKRLENEVRLLRAQLSASSAIENNSTNSVNNNTSTPSDGSGSVHRLFGDSKAISGGISDAHNSPATSSSTPQNLQSPVFGQDKSVCPPPPELPSLVGKFRHSNSSSDSSKAKVSCMPSLSSKRDNNSRPSSQKQWKSNSTTRAHYAASKTNGQTIQRPSRTTTRLSEDTNNKTAKSDIGEEKLEREKSWKKETKTVGERSSKAIDSVSECTTTKSHSTSPDSSSKTDLSKSSKQTSQSEEKSSQKRMDDESKTTQPNSNSKKALIVPPPKDESEISSASTSDSKCETRSAKSENKSGRASADSEQKPRPDSNKKSHPPKSLFSSLAGHSRWPDVMQPHSSGSSKKRKRHELMEQDEEMMLWRVSEQRRKDDEHWRRLRAADGVRLEGDEEGDAEEFRFRPNDHFNNSRAPPPMMDSMGAAEPLFANDPFCNRKSSPIFMVDETRSPVNEFPTWRSTRRGGLLDGERSPHFIDFDHDRPRTECDERWTMARSEPLNGRFERRELPIGRVDGYRPMLVPPTDHFGRASFSDREVWHQGMLMDSPFNDSADIRHDERWRDTPSDWTFEDFGFAGRGFRPM</sequence>
<dbReference type="EMBL" id="UYRR01033937">
    <property type="protein sequence ID" value="VDK59987.1"/>
    <property type="molecule type" value="Genomic_DNA"/>
</dbReference>
<gene>
    <name evidence="2" type="ORF">ASIM_LOCUS17276</name>
</gene>
<evidence type="ECO:0000313" key="2">
    <source>
        <dbReference type="EMBL" id="VDK59987.1"/>
    </source>
</evidence>
<evidence type="ECO:0000256" key="1">
    <source>
        <dbReference type="SAM" id="MobiDB-lite"/>
    </source>
</evidence>
<feature type="compositionally biased region" description="Basic and acidic residues" evidence="1">
    <location>
        <begin position="351"/>
        <end position="365"/>
    </location>
</feature>